<evidence type="ECO:0000313" key="2">
    <source>
        <dbReference type="EMBL" id="WPA90707.1"/>
    </source>
</evidence>
<keyword evidence="3" id="KW-1185">Reference proteome</keyword>
<evidence type="ECO:0000256" key="1">
    <source>
        <dbReference type="SAM" id="MobiDB-lite"/>
    </source>
</evidence>
<protein>
    <submittedName>
        <fullName evidence="2">Replication protein P</fullName>
    </submittedName>
</protein>
<dbReference type="RefSeq" id="WP_318626436.1">
    <property type="nucleotide sequence ID" value="NZ_CP135990.1"/>
</dbReference>
<feature type="compositionally biased region" description="Basic and acidic residues" evidence="1">
    <location>
        <begin position="129"/>
        <end position="140"/>
    </location>
</feature>
<accession>A0ABZ0MYR5</accession>
<feature type="compositionally biased region" description="Basic and acidic residues" evidence="1">
    <location>
        <begin position="148"/>
        <end position="157"/>
    </location>
</feature>
<dbReference type="Proteomes" id="UP001302443">
    <property type="component" value="Chromosome"/>
</dbReference>
<dbReference type="InterPro" id="IPR009731">
    <property type="entry name" value="P-like"/>
</dbReference>
<reference evidence="2 3" key="1">
    <citation type="submission" date="2023-09" db="EMBL/GenBank/DDBJ databases">
        <title>Genomic Revisitation and Reclassification of the Genus Providencia.</title>
        <authorList>
            <person name="Dong X."/>
        </authorList>
    </citation>
    <scope>NUCLEOTIDE SEQUENCE [LARGE SCALE GENOMIC DNA]</scope>
    <source>
        <strain evidence="2 3">D4759</strain>
    </source>
</reference>
<organism evidence="2 3">
    <name type="scientific">Providencia zhijiangensis</name>
    <dbReference type="NCBI Taxonomy" id="3053982"/>
    <lineage>
        <taxon>Bacteria</taxon>
        <taxon>Pseudomonadati</taxon>
        <taxon>Pseudomonadota</taxon>
        <taxon>Gammaproteobacteria</taxon>
        <taxon>Enterobacterales</taxon>
        <taxon>Morganellaceae</taxon>
        <taxon>Providencia</taxon>
    </lineage>
</organism>
<gene>
    <name evidence="2" type="ORF">QS795_009370</name>
</gene>
<name>A0ABZ0MYR5_9GAMM</name>
<sequence>MWKQALSALSDQQLEGLFQFCIDRCMNGNPWPPELSDVIVALSGEAAKHNPFGLDPDEQLRDFLTYCAKRNNYQSAEMYPFKHPVQYWMFTDLRAQMLEHRLTDVECERRLAKMLTKWTERVHKGETVPRPTLKVEDKTRPPPAWMELLEKSKQRRQ</sequence>
<evidence type="ECO:0000313" key="3">
    <source>
        <dbReference type="Proteomes" id="UP001302443"/>
    </source>
</evidence>
<proteinExistence type="predicted"/>
<dbReference type="Pfam" id="PF06992">
    <property type="entry name" value="Phage_lambda_P"/>
    <property type="match status" value="1"/>
</dbReference>
<dbReference type="EMBL" id="CP135990">
    <property type="protein sequence ID" value="WPA90707.1"/>
    <property type="molecule type" value="Genomic_DNA"/>
</dbReference>
<feature type="region of interest" description="Disordered" evidence="1">
    <location>
        <begin position="129"/>
        <end position="157"/>
    </location>
</feature>